<dbReference type="Gene3D" id="3.30.530.20">
    <property type="match status" value="1"/>
</dbReference>
<dbReference type="InterPro" id="IPR036881">
    <property type="entry name" value="Glyco_hydro_3_C_sf"/>
</dbReference>
<name>A0A3R6W196_9STRA</name>
<comment type="caution">
    <text evidence="9">The sequence shown here is derived from an EMBL/GenBank/DDBJ whole genome shotgun (WGS) entry which is preliminary data.</text>
</comment>
<dbReference type="GO" id="GO:0009044">
    <property type="term" value="F:xylan 1,4-beta-xylosidase activity"/>
    <property type="evidence" value="ECO:0007669"/>
    <property type="project" value="InterPro"/>
</dbReference>
<evidence type="ECO:0000259" key="7">
    <source>
        <dbReference type="PROSITE" id="PS50003"/>
    </source>
</evidence>
<dbReference type="Pfam" id="PF07059">
    <property type="entry name" value="EDR2_C"/>
    <property type="match status" value="1"/>
</dbReference>
<feature type="domain" description="START" evidence="8">
    <location>
        <begin position="840"/>
        <end position="973"/>
    </location>
</feature>
<dbReference type="Pfam" id="PF00169">
    <property type="entry name" value="PH"/>
    <property type="match status" value="1"/>
</dbReference>
<dbReference type="InterPro" id="IPR009769">
    <property type="entry name" value="EDR2_C"/>
</dbReference>
<evidence type="ECO:0000256" key="4">
    <source>
        <dbReference type="ARBA" id="ARBA00022801"/>
    </source>
</evidence>
<dbReference type="GO" id="GO:0046556">
    <property type="term" value="F:alpha-L-arabinofuranosidase activity"/>
    <property type="evidence" value="ECO:0007669"/>
    <property type="project" value="TreeGrafter"/>
</dbReference>
<dbReference type="Pfam" id="PF01852">
    <property type="entry name" value="START"/>
    <property type="match status" value="1"/>
</dbReference>
<comment type="similarity">
    <text evidence="2">Belongs to the glycosyl hydrolase 3 family.</text>
</comment>
<dbReference type="PROSITE" id="PS50003">
    <property type="entry name" value="PH_DOMAIN"/>
    <property type="match status" value="1"/>
</dbReference>
<keyword evidence="10" id="KW-1185">Reference proteome</keyword>
<dbReference type="Pfam" id="PF01915">
    <property type="entry name" value="Glyco_hydro_3_C"/>
    <property type="match status" value="1"/>
</dbReference>
<evidence type="ECO:0000256" key="3">
    <source>
        <dbReference type="ARBA" id="ARBA00022729"/>
    </source>
</evidence>
<evidence type="ECO:0000256" key="1">
    <source>
        <dbReference type="ARBA" id="ARBA00004240"/>
    </source>
</evidence>
<dbReference type="EMBL" id="QUSY01000117">
    <property type="protein sequence ID" value="RHY32731.1"/>
    <property type="molecule type" value="Genomic_DNA"/>
</dbReference>
<dbReference type="InterPro" id="IPR002772">
    <property type="entry name" value="Glyco_hydro_3_C"/>
</dbReference>
<dbReference type="SUPFAM" id="SSF52279">
    <property type="entry name" value="Beta-D-glucan exohydrolase, C-terminal domain"/>
    <property type="match status" value="1"/>
</dbReference>
<dbReference type="PANTHER" id="PTHR42721:SF3">
    <property type="entry name" value="BETA-D-XYLOSIDASE 5-RELATED"/>
    <property type="match status" value="1"/>
</dbReference>
<dbReference type="GO" id="GO:0008289">
    <property type="term" value="F:lipid binding"/>
    <property type="evidence" value="ECO:0007669"/>
    <property type="project" value="InterPro"/>
</dbReference>
<dbReference type="InterPro" id="IPR044993">
    <property type="entry name" value="BXL"/>
</dbReference>
<evidence type="ECO:0000256" key="5">
    <source>
        <dbReference type="ARBA" id="ARBA00022824"/>
    </source>
</evidence>
<accession>A0A3R6W196</accession>
<evidence type="ECO:0000313" key="10">
    <source>
        <dbReference type="Proteomes" id="UP000285060"/>
    </source>
</evidence>
<comment type="subcellular location">
    <subcellularLocation>
        <location evidence="1">Endoplasmic reticulum</location>
    </subcellularLocation>
</comment>
<dbReference type="InterPro" id="IPR011993">
    <property type="entry name" value="PH-like_dom_sf"/>
</dbReference>
<dbReference type="Gene3D" id="3.20.20.300">
    <property type="entry name" value="Glycoside hydrolase, family 3, N-terminal domain"/>
    <property type="match status" value="1"/>
</dbReference>
<keyword evidence="4" id="KW-0378">Hydrolase</keyword>
<dbReference type="InterPro" id="IPR017853">
    <property type="entry name" value="GH"/>
</dbReference>
<dbReference type="InterPro" id="IPR002913">
    <property type="entry name" value="START_lipid-bd_dom"/>
</dbReference>
<dbReference type="SMART" id="SM00233">
    <property type="entry name" value="PH"/>
    <property type="match status" value="1"/>
</dbReference>
<dbReference type="Proteomes" id="UP000285060">
    <property type="component" value="Unassembled WGS sequence"/>
</dbReference>
<dbReference type="GO" id="GO:0005783">
    <property type="term" value="C:endoplasmic reticulum"/>
    <property type="evidence" value="ECO:0007669"/>
    <property type="project" value="UniProtKB-SubCell"/>
</dbReference>
<dbReference type="PROSITE" id="PS50848">
    <property type="entry name" value="START"/>
    <property type="match status" value="1"/>
</dbReference>
<dbReference type="Gene3D" id="2.30.29.30">
    <property type="entry name" value="Pleckstrin-homology domain (PH domain)/Phosphotyrosine-binding domain (PTB)"/>
    <property type="match status" value="1"/>
</dbReference>
<dbReference type="InterPro" id="IPR023393">
    <property type="entry name" value="START-like_dom_sf"/>
</dbReference>
<dbReference type="AlphaFoldDB" id="A0A3R6W196"/>
<protein>
    <recommendedName>
        <fullName evidence="11">PH domain-containing protein</fullName>
    </recommendedName>
</protein>
<feature type="domain" description="PH" evidence="7">
    <location>
        <begin position="534"/>
        <end position="627"/>
    </location>
</feature>
<dbReference type="Pfam" id="PF00933">
    <property type="entry name" value="Glyco_hydro_3"/>
    <property type="match status" value="1"/>
</dbReference>
<dbReference type="GO" id="GO:0031222">
    <property type="term" value="P:arabinan catabolic process"/>
    <property type="evidence" value="ECO:0007669"/>
    <property type="project" value="TreeGrafter"/>
</dbReference>
<dbReference type="SUPFAM" id="SSF50729">
    <property type="entry name" value="PH domain-like"/>
    <property type="match status" value="1"/>
</dbReference>
<dbReference type="SUPFAM" id="SSF55961">
    <property type="entry name" value="Bet v1-like"/>
    <property type="match status" value="1"/>
</dbReference>
<dbReference type="GO" id="GO:0045493">
    <property type="term" value="P:xylan catabolic process"/>
    <property type="evidence" value="ECO:0007669"/>
    <property type="project" value="InterPro"/>
</dbReference>
<organism evidence="9 10">
    <name type="scientific">Aphanomyces invadans</name>
    <dbReference type="NCBI Taxonomy" id="157072"/>
    <lineage>
        <taxon>Eukaryota</taxon>
        <taxon>Sar</taxon>
        <taxon>Stramenopiles</taxon>
        <taxon>Oomycota</taxon>
        <taxon>Saprolegniomycetes</taxon>
        <taxon>Saprolegniales</taxon>
        <taxon>Verrucalvaceae</taxon>
        <taxon>Aphanomyces</taxon>
    </lineage>
</organism>
<evidence type="ECO:0000313" key="9">
    <source>
        <dbReference type="EMBL" id="RHY32731.1"/>
    </source>
</evidence>
<sequence>MQNRPNATSPWNASFLHVSACCKHFSAYSQEVPRHSLDAIVTAQDLEDTYLVAFEACVSRGGASCVMCSYNAVNGVPSCADRHFLTHVVRNRWNFDGYIVSDCGAVYDVLWHHRYTHTAAETCAATLEAGMDLNCGDFVQLNLPHAIDHVDKAAWKRALRNLFRTQMRLGMFEATATAPFRDSSPADIDTPAHRQLALDAATQSIVLLKNVGKTLPLDKDAVDAGNRLALLGPHVHATTAQLGSYAGVPPFIVSPFEGVTATHVPSSFVDVHAACTVGGEELAEGAIAIAAKAAHVVLVVGMDQSIESEGIDRATLEWPGRQRELIARVAAVAMRPIVLVLVSGGPVDLAEFEVHSNVGAIVYAGYLGQSGGTAIAQVLFGDVNPSGRLAHTFYRASFTSEVSISDMHMRPHSTSLGRTHRFYMGAPVYPFGHGLSYTVFHYSITCDECDGTGAVRLRVTVENVGELVGDVSLLCFAAPPRAGTMGRPLQTLVGFERVNGLRPGDDHTWQFALDPATVFMLASKDGVKHLVPAERYFILEGSNLRYYKKRGDPTPRGTYVLTNECIVGKVFNSEEKHKHHDQVWMFRITFSVGAGEKSYKKDRFIDLGAKDEKMAEAWKKALEQTISAIKEVAGVKEDFLKGADVGKVPEGYNASILDTDNVSLLHHPDDLMSADVGWWLVRVEEGLRIMQECPLGHQVAASMYAHHANLTNNLLFASTISAIVAFSVMHSMVANMLVCFGTAFAAVVVRRTICFIVFTSYRSKVCGVTLMPKSAIEIPSLRVSQVVHGPPSDVFRLIMNTSRYQRFVRPLALNWLSCPIMVFGPTTHVLLGRAFPDACRRWDSSVASVRVIQAMDDHSDIIYVQLRPVYIWPMWQKPRDLVLMRYWRREEDGSYFVMYQSTTHPECRVRHNFVRASILGGGYVIAPQKSSIHGGVRSLVTYVLRYDPKGNSNIYHQLGMDVDAVLPMLRSIVGMRDELSAGDFITPSVTVADSSEASRVDGGSGTSATPHVVQKLKTSLPDKMWSEPDASRFAVRGPNYLVDKKKTPSKKSRFRLVGVDLFAFDNEKERYNLASRPGSHVQSATGFTFVVNMIIPSPNNLSMVFYFQPDSPTIFDENSPFSDLLNDFLDGDDAFRNSRFKLIPTVVEGTFIVKQAVGSVPTLLGNKLSCPYHRGANYFEVDIDISSNSVANTVVGMVKGVTKVLVVDLAFLLESQAEEELPETILGTVRLQNVSLDNPVRVPALQK</sequence>
<dbReference type="InterPro" id="IPR001849">
    <property type="entry name" value="PH_domain"/>
</dbReference>
<evidence type="ECO:0000256" key="2">
    <source>
        <dbReference type="ARBA" id="ARBA00005336"/>
    </source>
</evidence>
<gene>
    <name evidence="9" type="ORF">DYB32_002310</name>
</gene>
<evidence type="ECO:0000256" key="6">
    <source>
        <dbReference type="ARBA" id="ARBA00023295"/>
    </source>
</evidence>
<evidence type="ECO:0008006" key="11">
    <source>
        <dbReference type="Google" id="ProtNLM"/>
    </source>
</evidence>
<evidence type="ECO:0000259" key="8">
    <source>
        <dbReference type="PROSITE" id="PS50848"/>
    </source>
</evidence>
<proteinExistence type="inferred from homology"/>
<dbReference type="PANTHER" id="PTHR42721">
    <property type="entry name" value="SUGAR HYDROLASE-RELATED"/>
    <property type="match status" value="1"/>
</dbReference>
<dbReference type="VEuPathDB" id="FungiDB:H310_04667"/>
<dbReference type="InterPro" id="IPR036962">
    <property type="entry name" value="Glyco_hydro_3_N_sf"/>
</dbReference>
<keyword evidence="3" id="KW-0732">Signal</keyword>
<dbReference type="Gene3D" id="3.40.50.1700">
    <property type="entry name" value="Glycoside hydrolase family 3 C-terminal domain"/>
    <property type="match status" value="1"/>
</dbReference>
<keyword evidence="6" id="KW-0326">Glycosidase</keyword>
<dbReference type="InterPro" id="IPR001764">
    <property type="entry name" value="Glyco_hydro_3_N"/>
</dbReference>
<dbReference type="CDD" id="cd00177">
    <property type="entry name" value="START"/>
    <property type="match status" value="1"/>
</dbReference>
<reference evidence="9 10" key="1">
    <citation type="submission" date="2018-08" db="EMBL/GenBank/DDBJ databases">
        <title>Aphanomyces genome sequencing and annotation.</title>
        <authorList>
            <person name="Minardi D."/>
            <person name="Oidtmann B."/>
            <person name="Van Der Giezen M."/>
            <person name="Studholme D.J."/>
        </authorList>
    </citation>
    <scope>NUCLEOTIDE SEQUENCE [LARGE SCALE GENOMIC DNA]</scope>
    <source>
        <strain evidence="9 10">NJM0002</strain>
    </source>
</reference>
<dbReference type="SUPFAM" id="SSF51445">
    <property type="entry name" value="(Trans)glycosidases"/>
    <property type="match status" value="1"/>
</dbReference>
<keyword evidence="5" id="KW-0256">Endoplasmic reticulum</keyword>